<dbReference type="AlphaFoldDB" id="U2NMR8"/>
<dbReference type="Proteomes" id="UP000016648">
    <property type="component" value="Unassembled WGS sequence"/>
</dbReference>
<proteinExistence type="predicted"/>
<protein>
    <recommendedName>
        <fullName evidence="4">Outer membrane protein beta-barrel domain protein</fullName>
    </recommendedName>
</protein>
<evidence type="ECO:0008006" key="4">
    <source>
        <dbReference type="Google" id="ProtNLM"/>
    </source>
</evidence>
<comment type="caution">
    <text evidence="2">The sequence shown here is derived from an EMBL/GenBank/DDBJ whole genome shotgun (WGS) entry which is preliminary data.</text>
</comment>
<dbReference type="RefSeq" id="WP_021589678.1">
    <property type="nucleotide sequence ID" value="NZ_AWEY01000023.1"/>
</dbReference>
<accession>U2NMR8</accession>
<evidence type="ECO:0000256" key="1">
    <source>
        <dbReference type="SAM" id="SignalP"/>
    </source>
</evidence>
<feature type="chain" id="PRO_5004633159" description="Outer membrane protein beta-barrel domain protein" evidence="1">
    <location>
        <begin position="22"/>
        <end position="208"/>
    </location>
</feature>
<evidence type="ECO:0000313" key="2">
    <source>
        <dbReference type="EMBL" id="ERK39365.1"/>
    </source>
</evidence>
<feature type="signal peptide" evidence="1">
    <location>
        <begin position="1"/>
        <end position="21"/>
    </location>
</feature>
<sequence>MKMKLAALSMLLAAGLTQANAQINSKYQSDNRHEFRIGYSDGLTLSVASIWGIGLGDAVTGTTRTNETSTGVLGLGYRYHMNRFRLGLDLGFASVSSKYDYAKSKQKDIKETQLNFLVMPVAEMVYYKKGAFELYGSAAAGVDLTRTTEKGLTEAGKKNANTKAKTATDFAFQVNPIALRVGNDHIGGFLEAGLGYKGFVTAGVSLKF</sequence>
<name>U2NMR8_9BACT</name>
<reference evidence="2 3" key="1">
    <citation type="submission" date="2013-08" db="EMBL/GenBank/DDBJ databases">
        <authorList>
            <person name="Durkin A.S."/>
            <person name="Haft D.R."/>
            <person name="McCorrison J."/>
            <person name="Torralba M."/>
            <person name="Gillis M."/>
            <person name="Haft D.H."/>
            <person name="Methe B."/>
            <person name="Sutton G."/>
            <person name="Nelson K.E."/>
        </authorList>
    </citation>
    <scope>NUCLEOTIDE SEQUENCE [LARGE SCALE GENOMIC DNA]</scope>
    <source>
        <strain evidence="2 3">F0067</strain>
    </source>
</reference>
<keyword evidence="1" id="KW-0732">Signal</keyword>
<dbReference type="PATRIC" id="fig|1115809.3.peg.1325"/>
<organism evidence="2 3">
    <name type="scientific">Segatella baroniae F0067</name>
    <dbReference type="NCBI Taxonomy" id="1115809"/>
    <lineage>
        <taxon>Bacteria</taxon>
        <taxon>Pseudomonadati</taxon>
        <taxon>Bacteroidota</taxon>
        <taxon>Bacteroidia</taxon>
        <taxon>Bacteroidales</taxon>
        <taxon>Prevotellaceae</taxon>
        <taxon>Segatella</taxon>
    </lineage>
</organism>
<evidence type="ECO:0000313" key="3">
    <source>
        <dbReference type="Proteomes" id="UP000016648"/>
    </source>
</evidence>
<gene>
    <name evidence="2" type="ORF">HMPREF9135_1765</name>
</gene>
<keyword evidence="3" id="KW-1185">Reference proteome</keyword>
<dbReference type="EMBL" id="AWEY01000023">
    <property type="protein sequence ID" value="ERK39365.1"/>
    <property type="molecule type" value="Genomic_DNA"/>
</dbReference>